<dbReference type="EMBL" id="JAUIRO010000007">
    <property type="protein sequence ID" value="KAK0707102.1"/>
    <property type="molecule type" value="Genomic_DNA"/>
</dbReference>
<proteinExistence type="predicted"/>
<reference evidence="3" key="1">
    <citation type="submission" date="2023-06" db="EMBL/GenBank/DDBJ databases">
        <title>Genome-scale phylogeny and comparative genomics of the fungal order Sordariales.</title>
        <authorList>
            <consortium name="Lawrence Berkeley National Laboratory"/>
            <person name="Hensen N."/>
            <person name="Bonometti L."/>
            <person name="Westerberg I."/>
            <person name="Brannstrom I.O."/>
            <person name="Guillou S."/>
            <person name="Cros-Aarteil S."/>
            <person name="Calhoun S."/>
            <person name="Haridas S."/>
            <person name="Kuo A."/>
            <person name="Mondo S."/>
            <person name="Pangilinan J."/>
            <person name="Riley R."/>
            <person name="LaButti K."/>
            <person name="Andreopoulos B."/>
            <person name="Lipzen A."/>
            <person name="Chen C."/>
            <person name="Yanf M."/>
            <person name="Daum C."/>
            <person name="Ng V."/>
            <person name="Clum A."/>
            <person name="Steindorff A."/>
            <person name="Ohm R."/>
            <person name="Martin F."/>
            <person name="Silar P."/>
            <person name="Natvig D."/>
            <person name="Lalanne C."/>
            <person name="Gautier V."/>
            <person name="Ament-velasquez S.L."/>
            <person name="Kruys A."/>
            <person name="Hutchinson M.I."/>
            <person name="Powell A.J."/>
            <person name="Barry K."/>
            <person name="Miller A.N."/>
            <person name="Grigoriev I.V."/>
            <person name="Debuchy R."/>
            <person name="Gladieux P."/>
            <person name="Thoren M.H."/>
            <person name="Johannesson H."/>
        </authorList>
    </citation>
    <scope>NUCLEOTIDE SEQUENCE</scope>
    <source>
        <strain evidence="3">SMH2392-1A</strain>
    </source>
</reference>
<dbReference type="SUPFAM" id="SSF53474">
    <property type="entry name" value="alpha/beta-Hydrolases"/>
    <property type="match status" value="1"/>
</dbReference>
<dbReference type="GO" id="GO:0005737">
    <property type="term" value="C:cytoplasm"/>
    <property type="evidence" value="ECO:0007669"/>
    <property type="project" value="TreeGrafter"/>
</dbReference>
<evidence type="ECO:0000256" key="1">
    <source>
        <dbReference type="ARBA" id="ARBA00022801"/>
    </source>
</evidence>
<keyword evidence="1 3" id="KW-0378">Hydrolase</keyword>
<dbReference type="RefSeq" id="XP_060292196.1">
    <property type="nucleotide sequence ID" value="XM_060446104.1"/>
</dbReference>
<evidence type="ECO:0000313" key="4">
    <source>
        <dbReference type="Proteomes" id="UP001172101"/>
    </source>
</evidence>
<evidence type="ECO:0000259" key="2">
    <source>
        <dbReference type="Pfam" id="PF03959"/>
    </source>
</evidence>
<dbReference type="Pfam" id="PF03959">
    <property type="entry name" value="FSH1"/>
    <property type="match status" value="1"/>
</dbReference>
<dbReference type="InterPro" id="IPR029058">
    <property type="entry name" value="AB_hydrolase_fold"/>
</dbReference>
<dbReference type="PANTHER" id="PTHR48070">
    <property type="entry name" value="ESTERASE OVCA2"/>
    <property type="match status" value="1"/>
</dbReference>
<keyword evidence="4" id="KW-1185">Reference proteome</keyword>
<dbReference type="GO" id="GO:0019748">
    <property type="term" value="P:secondary metabolic process"/>
    <property type="evidence" value="ECO:0007669"/>
    <property type="project" value="TreeGrafter"/>
</dbReference>
<evidence type="ECO:0000313" key="3">
    <source>
        <dbReference type="EMBL" id="KAK0707102.1"/>
    </source>
</evidence>
<dbReference type="InterPro" id="IPR050593">
    <property type="entry name" value="LovG"/>
</dbReference>
<feature type="domain" description="Serine hydrolase" evidence="2">
    <location>
        <begin position="2"/>
        <end position="268"/>
    </location>
</feature>
<dbReference type="GeneID" id="85329374"/>
<organism evidence="3 4">
    <name type="scientific">Lasiosphaeria miniovina</name>
    <dbReference type="NCBI Taxonomy" id="1954250"/>
    <lineage>
        <taxon>Eukaryota</taxon>
        <taxon>Fungi</taxon>
        <taxon>Dikarya</taxon>
        <taxon>Ascomycota</taxon>
        <taxon>Pezizomycotina</taxon>
        <taxon>Sordariomycetes</taxon>
        <taxon>Sordariomycetidae</taxon>
        <taxon>Sordariales</taxon>
        <taxon>Lasiosphaeriaceae</taxon>
        <taxon>Lasiosphaeria</taxon>
    </lineage>
</organism>
<name>A0AA40A0J7_9PEZI</name>
<dbReference type="GO" id="GO:0016787">
    <property type="term" value="F:hydrolase activity"/>
    <property type="evidence" value="ECO:0007669"/>
    <property type="project" value="UniProtKB-KW"/>
</dbReference>
<sequence length="286" mass="30310">MRFLCLHGLGTNSQILESQLDPIRSRLPSSYKFEFLDGDEPTNPFPDIAAAYPGPYLCYYDGPTPAAVQAAADAVLDVVSEDGPFDVVLGFSSGASLAATILAAAAERRPAGPPPFKAAVFVCAIVPYRLGSGPLRIDYDPASPSAGHVARARRCDVPETGDGGCDYDIWRDPEAAPIAAELAERSRLKRGSFADGLQTWSADFLLAYHPSVHGAHAITVPTVHVVGQSDVTFGDQSRTLAELCSPRGRKVVTHAGGHHFPRDAATTDRVAAAIEAMVERVVMGLA</sequence>
<dbReference type="InterPro" id="IPR005645">
    <property type="entry name" value="FSH-like_dom"/>
</dbReference>
<dbReference type="AlphaFoldDB" id="A0AA40A0J7"/>
<dbReference type="GO" id="GO:0005634">
    <property type="term" value="C:nucleus"/>
    <property type="evidence" value="ECO:0007669"/>
    <property type="project" value="TreeGrafter"/>
</dbReference>
<dbReference type="PANTHER" id="PTHR48070:SF7">
    <property type="entry name" value="SERINE HYDROLASE FSH DOMAIN-CONTAINING PROTEIN-RELATED"/>
    <property type="match status" value="1"/>
</dbReference>
<gene>
    <name evidence="3" type="ORF">B0T26DRAFT_756491</name>
</gene>
<dbReference type="Proteomes" id="UP001172101">
    <property type="component" value="Unassembled WGS sequence"/>
</dbReference>
<comment type="caution">
    <text evidence="3">The sequence shown here is derived from an EMBL/GenBank/DDBJ whole genome shotgun (WGS) entry which is preliminary data.</text>
</comment>
<protein>
    <submittedName>
        <fullName evidence="3">Serine hydrolase FSH</fullName>
    </submittedName>
</protein>
<accession>A0AA40A0J7</accession>
<dbReference type="Gene3D" id="3.40.50.1820">
    <property type="entry name" value="alpha/beta hydrolase"/>
    <property type="match status" value="1"/>
</dbReference>